<evidence type="ECO:0000256" key="7">
    <source>
        <dbReference type="ARBA" id="ARBA00022833"/>
    </source>
</evidence>
<evidence type="ECO:0000256" key="3">
    <source>
        <dbReference type="ARBA" id="ARBA00009792"/>
    </source>
</evidence>
<evidence type="ECO:0000256" key="6">
    <source>
        <dbReference type="ARBA" id="ARBA00022801"/>
    </source>
</evidence>
<dbReference type="Pfam" id="PF17677">
    <property type="entry name" value="Glyco_hydro38C2"/>
    <property type="match status" value="1"/>
</dbReference>
<dbReference type="Pfam" id="PF07748">
    <property type="entry name" value="Glyco_hydro_38C"/>
    <property type="match status" value="1"/>
</dbReference>
<evidence type="ECO:0000256" key="10">
    <source>
        <dbReference type="ARBA" id="ARBA00023295"/>
    </source>
</evidence>
<dbReference type="InterPro" id="IPR041147">
    <property type="entry name" value="GH38_C"/>
</dbReference>
<dbReference type="InterPro" id="IPR015341">
    <property type="entry name" value="Glyco_hydro_38_cen"/>
</dbReference>
<dbReference type="FunFam" id="2.70.98.30:FF:000003">
    <property type="entry name" value="Alpha-mannosidase"/>
    <property type="match status" value="1"/>
</dbReference>
<dbReference type="GO" id="GO:0004559">
    <property type="term" value="F:alpha-mannosidase activity"/>
    <property type="evidence" value="ECO:0007669"/>
    <property type="project" value="UniProtKB-EC"/>
</dbReference>
<evidence type="ECO:0000256" key="14">
    <source>
        <dbReference type="ARBA" id="ARBA00044360"/>
    </source>
</evidence>
<dbReference type="SMART" id="SM00872">
    <property type="entry name" value="Alpha-mann_mid"/>
    <property type="match status" value="1"/>
</dbReference>
<dbReference type="InterPro" id="IPR028995">
    <property type="entry name" value="Glyco_hydro_57/38_cen_sf"/>
</dbReference>
<organism evidence="16 17">
    <name type="scientific">Sinocyclocheilus anshuiensis</name>
    <dbReference type="NCBI Taxonomy" id="1608454"/>
    <lineage>
        <taxon>Eukaryota</taxon>
        <taxon>Metazoa</taxon>
        <taxon>Chordata</taxon>
        <taxon>Craniata</taxon>
        <taxon>Vertebrata</taxon>
        <taxon>Euteleostomi</taxon>
        <taxon>Actinopterygii</taxon>
        <taxon>Neopterygii</taxon>
        <taxon>Teleostei</taxon>
        <taxon>Ostariophysi</taxon>
        <taxon>Cypriniformes</taxon>
        <taxon>Cyprinidae</taxon>
        <taxon>Cyprininae</taxon>
        <taxon>Sinocyclocheilus</taxon>
    </lineage>
</organism>
<gene>
    <name evidence="16" type="primary">LOC107695060</name>
</gene>
<dbReference type="CDD" id="cd10810">
    <property type="entry name" value="GH38N_AMII_LAM_like"/>
    <property type="match status" value="1"/>
</dbReference>
<comment type="similarity">
    <text evidence="3">Belongs to the glycosyl hydrolase 38 family.</text>
</comment>
<dbReference type="FunFam" id="3.20.110.10:FF:000001">
    <property type="entry name" value="Alpha-mannosidase"/>
    <property type="match status" value="1"/>
</dbReference>
<dbReference type="GO" id="GO:0030246">
    <property type="term" value="F:carbohydrate binding"/>
    <property type="evidence" value="ECO:0007669"/>
    <property type="project" value="InterPro"/>
</dbReference>
<protein>
    <recommendedName>
        <fullName evidence="11">Lysosomal alpha-mannosidase</fullName>
        <ecNumber evidence="4">3.2.1.24</ecNumber>
    </recommendedName>
    <alternativeName>
        <fullName evidence="13">Lysosomal acid alpha-mannosidase</fullName>
    </alternativeName>
    <alternativeName>
        <fullName evidence="12">Mannosidase alpha class 2B member 1</fullName>
    </alternativeName>
    <alternativeName>
        <fullName evidence="14">Mannosidase alpha-B</fullName>
    </alternativeName>
</protein>
<keyword evidence="7" id="KW-0862">Zinc</keyword>
<name>A0A671NHS3_9TELE</name>
<dbReference type="InterPro" id="IPR011330">
    <property type="entry name" value="Glyco_hydro/deAcase_b/a-brl"/>
</dbReference>
<evidence type="ECO:0000259" key="15">
    <source>
        <dbReference type="SMART" id="SM00872"/>
    </source>
</evidence>
<evidence type="ECO:0000256" key="13">
    <source>
        <dbReference type="ARBA" id="ARBA00044241"/>
    </source>
</evidence>
<keyword evidence="8" id="KW-1015">Disulfide bond</keyword>
<dbReference type="Gene3D" id="2.60.40.1360">
    <property type="match status" value="1"/>
</dbReference>
<dbReference type="SUPFAM" id="SSF88688">
    <property type="entry name" value="Families 57/38 glycoside transferase middle domain"/>
    <property type="match status" value="1"/>
</dbReference>
<dbReference type="Proteomes" id="UP000472260">
    <property type="component" value="Unassembled WGS sequence"/>
</dbReference>
<dbReference type="InterPro" id="IPR000602">
    <property type="entry name" value="Glyco_hydro_38_N"/>
</dbReference>
<dbReference type="Gene3D" id="1.20.1270.50">
    <property type="entry name" value="Glycoside hydrolase family 38, central domain"/>
    <property type="match status" value="2"/>
</dbReference>
<comment type="catalytic activity">
    <reaction evidence="1">
        <text>Hydrolysis of terminal, non-reducing alpha-D-mannose residues in alpha-D-mannosides.</text>
        <dbReference type="EC" id="3.2.1.24"/>
    </reaction>
</comment>
<dbReference type="InterPro" id="IPR011682">
    <property type="entry name" value="Glyco_hydro_38_C"/>
</dbReference>
<dbReference type="InterPro" id="IPR037094">
    <property type="entry name" value="Glyco_hydro_38_cen_sf"/>
</dbReference>
<evidence type="ECO:0000256" key="11">
    <source>
        <dbReference type="ARBA" id="ARBA00044166"/>
    </source>
</evidence>
<dbReference type="GO" id="GO:0006013">
    <property type="term" value="P:mannose metabolic process"/>
    <property type="evidence" value="ECO:0007669"/>
    <property type="project" value="InterPro"/>
</dbReference>
<keyword evidence="10" id="KW-0326">Glycosidase</keyword>
<keyword evidence="17" id="KW-1185">Reference proteome</keyword>
<evidence type="ECO:0000256" key="5">
    <source>
        <dbReference type="ARBA" id="ARBA00022723"/>
    </source>
</evidence>
<keyword evidence="9" id="KW-0325">Glycoprotein</keyword>
<dbReference type="GO" id="GO:0046872">
    <property type="term" value="F:metal ion binding"/>
    <property type="evidence" value="ECO:0007669"/>
    <property type="project" value="UniProtKB-KW"/>
</dbReference>
<evidence type="ECO:0000313" key="16">
    <source>
        <dbReference type="Ensembl" id="ENSSANP00000045479.1"/>
    </source>
</evidence>
<dbReference type="FunFam" id="1.20.1270.50:FF:000003">
    <property type="entry name" value="Alpha-mannosidase"/>
    <property type="match status" value="1"/>
</dbReference>
<dbReference type="PANTHER" id="PTHR11607:SF3">
    <property type="entry name" value="LYSOSOMAL ALPHA-MANNOSIDASE"/>
    <property type="match status" value="1"/>
</dbReference>
<dbReference type="InterPro" id="IPR011013">
    <property type="entry name" value="Gal_mutarotase_sf_dom"/>
</dbReference>
<feature type="domain" description="Glycoside hydrolase family 38 central" evidence="15">
    <location>
        <begin position="398"/>
        <end position="477"/>
    </location>
</feature>
<dbReference type="GO" id="GO:0005764">
    <property type="term" value="C:lysosome"/>
    <property type="evidence" value="ECO:0007669"/>
    <property type="project" value="TreeGrafter"/>
</dbReference>
<dbReference type="Ensembl" id="ENSSANT00000048385.1">
    <property type="protein sequence ID" value="ENSSANP00000045479.1"/>
    <property type="gene ID" value="ENSSANG00000022923.1"/>
</dbReference>
<dbReference type="InterPro" id="IPR027291">
    <property type="entry name" value="Glyco_hydro_38_N_sf"/>
</dbReference>
<evidence type="ECO:0000256" key="1">
    <source>
        <dbReference type="ARBA" id="ARBA00000365"/>
    </source>
</evidence>
<dbReference type="EC" id="3.2.1.24" evidence="4"/>
<dbReference type="InterPro" id="IPR050843">
    <property type="entry name" value="Glycosyl_Hydrlase_38"/>
</dbReference>
<evidence type="ECO:0000256" key="2">
    <source>
        <dbReference type="ARBA" id="ARBA00001947"/>
    </source>
</evidence>
<keyword evidence="5" id="KW-0479">Metal-binding</keyword>
<dbReference type="AlphaFoldDB" id="A0A671NHS3"/>
<evidence type="ECO:0000256" key="4">
    <source>
        <dbReference type="ARBA" id="ARBA00012752"/>
    </source>
</evidence>
<dbReference type="Pfam" id="PF01074">
    <property type="entry name" value="Glyco_hydro_38N"/>
    <property type="match status" value="1"/>
</dbReference>
<dbReference type="PANTHER" id="PTHR11607">
    <property type="entry name" value="ALPHA-MANNOSIDASE"/>
    <property type="match status" value="1"/>
</dbReference>
<dbReference type="SUPFAM" id="SSF74650">
    <property type="entry name" value="Galactose mutarotase-like"/>
    <property type="match status" value="1"/>
</dbReference>
<dbReference type="Pfam" id="PF09261">
    <property type="entry name" value="Alpha-mann_mid"/>
    <property type="match status" value="1"/>
</dbReference>
<evidence type="ECO:0000256" key="9">
    <source>
        <dbReference type="ARBA" id="ARBA00023180"/>
    </source>
</evidence>
<sequence length="956" mass="108593">MQEAVSGLDGGSLILLSKCLQSSNRGKHCTFWLWPSSDLNQVFGLLLLYLSTDNGLVESLQSCPATNPSMLNVHLVPHTHDDVGWLKTVDQYYYGGEDLLMSDLKHAGVQYILDSVIDQLQKDPARRFIYVETAFFYRWWRQQSQSTQRIVAQLVNEGRLEFINGGWCMSDEATTHYSAVIDQMTLGLRFLNDTFGECGRPRVAWHIDPFGHAREHASIFAQMGYDGFFFGRLDYQDKARRMKTKEMEMLWRASESLTPPLADLFTGVLPNGYNPPEGFCWDQSCDDAPIRDDPDLEDYNVDEIVQKFLNASYRQAAFYKTNHIIMTMGSDFQYENANLWYKNMDKLIKYVNALQAKGSKVNVLYSTPSCYLQELNLANLTWPLKTDDFFPYADDAHDFWTGYFTSRPALKLYERLSNSRLQTCNQLEVLGGPKSKSGPFGEGDSDTMSKAMGVAQHHDAVSGTEKQHVAYDYARRLATGWAHCEVQKHKLPFILHFSMNVYNPLGRTVSWPVRLPVNGSVYSVTDANGRAVDSQVGNVFISLKCTCYIYDMKSSCLLPLLSVRWFHCLSPHRNESFQKNEVMCVFVLFGNYRYNASAGNNKESRQTSGAYIFRPNSSDPFVINKTAETQIVTVSSTVQEVTQRFSPWVSQVVRLYEGHRELELEWTVGPVPVADGLGKEVITRLDTDIKSSDYFYTDSNGREVLERRKDYRPTWELKQTEPVAGNYYPINSRAYIKDDKHQLTVVTDRSQGASSLYNGSLEIMLHRRLLYDDFRGVGEPLSEPGEFSDGLVARGRLLLTLSPPDTAADVHRPLAQGMVLQPLLSFQDGTPSANTKLEFSGLQTSLPPAVHLLTLSQWDKDTALIRLEHQYQAKESKTHSQPVTVNLQKLFSTLEVLGASEMSLGANQWKEDMNRLQWNTEKTSKPLPLSAKDPSPWEVTLNPMEIRTLLLRVRQL</sequence>
<evidence type="ECO:0000256" key="12">
    <source>
        <dbReference type="ARBA" id="ARBA00044220"/>
    </source>
</evidence>
<evidence type="ECO:0000313" key="17">
    <source>
        <dbReference type="Proteomes" id="UP000472260"/>
    </source>
</evidence>
<dbReference type="FunFam" id="1.20.1270.50:FF:000002">
    <property type="entry name" value="Alpha-mannosidase"/>
    <property type="match status" value="1"/>
</dbReference>
<keyword evidence="6" id="KW-0378">Hydrolase</keyword>
<dbReference type="Gene3D" id="2.70.98.30">
    <property type="entry name" value="Golgi alpha-mannosidase II, domain 4"/>
    <property type="match status" value="1"/>
</dbReference>
<dbReference type="Gene3D" id="3.20.110.10">
    <property type="entry name" value="Glycoside hydrolase 38, N terminal domain"/>
    <property type="match status" value="1"/>
</dbReference>
<accession>A0A671NHS3</accession>
<evidence type="ECO:0000256" key="8">
    <source>
        <dbReference type="ARBA" id="ARBA00023157"/>
    </source>
</evidence>
<dbReference type="SUPFAM" id="SSF88713">
    <property type="entry name" value="Glycoside hydrolase/deacetylase"/>
    <property type="match status" value="1"/>
</dbReference>
<proteinExistence type="inferred from homology"/>
<reference evidence="16" key="1">
    <citation type="submission" date="2025-08" db="UniProtKB">
        <authorList>
            <consortium name="Ensembl"/>
        </authorList>
    </citation>
    <scope>IDENTIFICATION</scope>
</reference>
<comment type="cofactor">
    <cofactor evidence="2">
        <name>Zn(2+)</name>
        <dbReference type="ChEBI" id="CHEBI:29105"/>
    </cofactor>
</comment>
<reference evidence="16" key="2">
    <citation type="submission" date="2025-09" db="UniProtKB">
        <authorList>
            <consortium name="Ensembl"/>
        </authorList>
    </citation>
    <scope>IDENTIFICATION</scope>
</reference>